<organism evidence="3 4">
    <name type="scientific">Noviherbaspirillum cavernae</name>
    <dbReference type="NCBI Taxonomy" id="2320862"/>
    <lineage>
        <taxon>Bacteria</taxon>
        <taxon>Pseudomonadati</taxon>
        <taxon>Pseudomonadota</taxon>
        <taxon>Betaproteobacteria</taxon>
        <taxon>Burkholderiales</taxon>
        <taxon>Oxalobacteraceae</taxon>
        <taxon>Noviherbaspirillum</taxon>
    </lineage>
</organism>
<feature type="domain" description="Putative Flp pilus-assembly TadG-like N-terminal" evidence="2">
    <location>
        <begin position="10"/>
        <end position="55"/>
    </location>
</feature>
<dbReference type="Proteomes" id="UP000285190">
    <property type="component" value="Unassembled WGS sequence"/>
</dbReference>
<evidence type="ECO:0000313" key="3">
    <source>
        <dbReference type="EMBL" id="RJF97085.1"/>
    </source>
</evidence>
<protein>
    <submittedName>
        <fullName evidence="3">Pilus assembly protein TadE</fullName>
    </submittedName>
</protein>
<feature type="transmembrane region" description="Helical" evidence="1">
    <location>
        <begin position="12"/>
        <end position="31"/>
    </location>
</feature>
<dbReference type="Pfam" id="PF13400">
    <property type="entry name" value="Tad"/>
    <property type="match status" value="1"/>
</dbReference>
<proteinExistence type="predicted"/>
<evidence type="ECO:0000259" key="2">
    <source>
        <dbReference type="Pfam" id="PF13400"/>
    </source>
</evidence>
<reference evidence="3 4" key="1">
    <citation type="submission" date="2018-09" db="EMBL/GenBank/DDBJ databases">
        <authorList>
            <person name="Zhu H."/>
        </authorList>
    </citation>
    <scope>NUCLEOTIDE SEQUENCE [LARGE SCALE GENOMIC DNA]</scope>
    <source>
        <strain evidence="3 4">K2R10-39</strain>
    </source>
</reference>
<keyword evidence="1" id="KW-1133">Transmembrane helix</keyword>
<comment type="caution">
    <text evidence="3">The sequence shown here is derived from an EMBL/GenBank/DDBJ whole genome shotgun (WGS) entry which is preliminary data.</text>
</comment>
<keyword evidence="4" id="KW-1185">Reference proteome</keyword>
<accession>A0A418WWK8</accession>
<dbReference type="InterPro" id="IPR028087">
    <property type="entry name" value="Tad_N"/>
</dbReference>
<gene>
    <name evidence="3" type="ORF">D3870_21625</name>
</gene>
<evidence type="ECO:0000256" key="1">
    <source>
        <dbReference type="SAM" id="Phobius"/>
    </source>
</evidence>
<evidence type="ECO:0000313" key="4">
    <source>
        <dbReference type="Proteomes" id="UP000285190"/>
    </source>
</evidence>
<dbReference type="OrthoDB" id="8595764at2"/>
<keyword evidence="1" id="KW-0472">Membrane</keyword>
<dbReference type="EMBL" id="QYUN01000003">
    <property type="protein sequence ID" value="RJF97085.1"/>
    <property type="molecule type" value="Genomic_DNA"/>
</dbReference>
<dbReference type="AlphaFoldDB" id="A0A418WWK8"/>
<name>A0A418WWK8_9BURK</name>
<keyword evidence="1" id="KW-0812">Transmembrane</keyword>
<sequence>MPGSRRNQKGAAVITVSFWFIALIGMTALAFDIGHLLIVRNELQNAADAAALAGANCLDKTTAVSGTDCTNTASATLNWTMARTKASNSIGFNKSDSKTLVNGTVETGYWNVNGGTTMQATTLTPIGPCTVVSGVMTTACDKPAVRVTLSRTTGSNGGAVGTLIATMFGGAAIPITASAVAVRSAPGQVMPGSLIPMTINKCMFDLYWDSTTNTPRNATTESLKGVPQVIGQPWVIRIGSSYHYPNCESGQWTSFTQDVNDVPTVRDLINNGNPDPLSIGQDTWIEPGTKSSLYDTLDDKYPTPPGANVTVLVVDRPSGLDSKGTAPIVAFAGFHINDVNKQGKYIQGHFIKEITVTTGSSGIGPSYGIYTPPRLAQ</sequence>